<reference evidence="2" key="1">
    <citation type="submission" date="2023-06" db="EMBL/GenBank/DDBJ databases">
        <title>Identification and characterization of horizontal gene transfer across gut microbiota members of farm animals based on homology search.</title>
        <authorList>
            <person name="Zeman M."/>
            <person name="Kubasova T."/>
            <person name="Jahodarova E."/>
            <person name="Nykrynova M."/>
            <person name="Rychlik I."/>
        </authorList>
    </citation>
    <scope>NUCLEOTIDE SEQUENCE [LARGE SCALE GENOMIC DNA]</scope>
    <source>
        <strain evidence="2">ET341</strain>
    </source>
</reference>
<evidence type="ECO:0000313" key="1">
    <source>
        <dbReference type="EMBL" id="MDM8194835.1"/>
    </source>
</evidence>
<dbReference type="RefSeq" id="WP_289527027.1">
    <property type="nucleotide sequence ID" value="NZ_JAUDCK010000001.1"/>
</dbReference>
<organism evidence="1 2">
    <name type="scientific">Massilimicrobiota timonensis</name>
    <dbReference type="NCBI Taxonomy" id="1776392"/>
    <lineage>
        <taxon>Bacteria</taxon>
        <taxon>Bacillati</taxon>
        <taxon>Bacillota</taxon>
        <taxon>Erysipelotrichia</taxon>
        <taxon>Erysipelotrichales</taxon>
        <taxon>Erysipelotrichaceae</taxon>
        <taxon>Massilimicrobiota</taxon>
    </lineage>
</organism>
<protein>
    <submittedName>
        <fullName evidence="1">Uncharacterized protein</fullName>
    </submittedName>
</protein>
<proteinExistence type="predicted"/>
<gene>
    <name evidence="1" type="ORF">QUV98_00690</name>
</gene>
<name>A0ABT7UH02_9FIRM</name>
<accession>A0ABT7UH02</accession>
<dbReference type="EMBL" id="JAUDCK010000001">
    <property type="protein sequence ID" value="MDM8194835.1"/>
    <property type="molecule type" value="Genomic_DNA"/>
</dbReference>
<sequence length="243" mass="28644">MKKKIIILGLTIVLGLTMSLYLKSHTKETTFQEQYDQKDMFHFSDVYYAFSDVHPRSTYHDDYINIHSVEDLFAQSDFIGEVQMNSRQQKYNIIETDVTVLKCYKGKKIKEMTIYEPAYTGPMYDSINISGSMPLMKENQRYLVFLIEAMPKDHYFNFINTCLGCYPIKENIISKKYVSGDDSLVSLSKEEVEQIDFLDIDYTFDYENFADETLKQAILNYNKQKDQYKSFKETIFKKLDIKV</sequence>
<comment type="caution">
    <text evidence="1">The sequence shown here is derived from an EMBL/GenBank/DDBJ whole genome shotgun (WGS) entry which is preliminary data.</text>
</comment>
<dbReference type="Proteomes" id="UP001529275">
    <property type="component" value="Unassembled WGS sequence"/>
</dbReference>
<evidence type="ECO:0000313" key="2">
    <source>
        <dbReference type="Proteomes" id="UP001529275"/>
    </source>
</evidence>
<keyword evidence="2" id="KW-1185">Reference proteome</keyword>